<feature type="region of interest" description="Disordered" evidence="2">
    <location>
        <begin position="731"/>
        <end position="751"/>
    </location>
</feature>
<dbReference type="GO" id="GO:0000724">
    <property type="term" value="P:double-strand break repair via homologous recombination"/>
    <property type="evidence" value="ECO:0007669"/>
    <property type="project" value="InterPro"/>
</dbReference>
<proteinExistence type="predicted"/>
<dbReference type="Pfam" id="PF16756">
    <property type="entry name" value="PALB2_WD40"/>
    <property type="match status" value="1"/>
</dbReference>
<feature type="compositionally biased region" description="Basic and acidic residues" evidence="2">
    <location>
        <begin position="148"/>
        <end position="157"/>
    </location>
</feature>
<feature type="compositionally biased region" description="Low complexity" evidence="2">
    <location>
        <begin position="55"/>
        <end position="66"/>
    </location>
</feature>
<dbReference type="PANTHER" id="PTHR14662">
    <property type="entry name" value="PARTNER AND LOCALIZER OF BRCA2"/>
    <property type="match status" value="1"/>
</dbReference>
<protein>
    <recommendedName>
        <fullName evidence="3">Partner and localiser of BRCA2 WD40 domain-containing protein</fullName>
    </recommendedName>
</protein>
<dbReference type="InterPro" id="IPR031920">
    <property type="entry name" value="PALB2_WD40"/>
</dbReference>
<feature type="compositionally biased region" description="Polar residues" evidence="2">
    <location>
        <begin position="741"/>
        <end position="751"/>
    </location>
</feature>
<keyword evidence="1" id="KW-0677">Repeat</keyword>
<dbReference type="OrthoDB" id="9936560at2759"/>
<dbReference type="Proteomes" id="UP000228934">
    <property type="component" value="Unassembled WGS sequence"/>
</dbReference>
<feature type="compositionally biased region" description="Basic and acidic residues" evidence="2">
    <location>
        <begin position="19"/>
        <end position="36"/>
    </location>
</feature>
<feature type="compositionally biased region" description="Polar residues" evidence="2">
    <location>
        <begin position="348"/>
        <end position="372"/>
    </location>
</feature>
<feature type="region of interest" description="Disordered" evidence="2">
    <location>
        <begin position="121"/>
        <end position="177"/>
    </location>
</feature>
<dbReference type="Gene3D" id="2.130.10.10">
    <property type="entry name" value="YVTN repeat-like/Quinoprotein amine dehydrogenase"/>
    <property type="match status" value="1"/>
</dbReference>
<evidence type="ECO:0000256" key="2">
    <source>
        <dbReference type="SAM" id="MobiDB-lite"/>
    </source>
</evidence>
<accession>A0A2G9RTN1</accession>
<dbReference type="GO" id="GO:0005654">
    <property type="term" value="C:nucleoplasm"/>
    <property type="evidence" value="ECO:0007669"/>
    <property type="project" value="TreeGrafter"/>
</dbReference>
<dbReference type="InterPro" id="IPR015943">
    <property type="entry name" value="WD40/YVTN_repeat-like_dom_sf"/>
</dbReference>
<evidence type="ECO:0000313" key="5">
    <source>
        <dbReference type="Proteomes" id="UP000228934"/>
    </source>
</evidence>
<evidence type="ECO:0000313" key="4">
    <source>
        <dbReference type="EMBL" id="PIO31266.1"/>
    </source>
</evidence>
<organism evidence="4 5">
    <name type="scientific">Aquarana catesbeiana</name>
    <name type="common">American bullfrog</name>
    <name type="synonym">Rana catesbeiana</name>
    <dbReference type="NCBI Taxonomy" id="8400"/>
    <lineage>
        <taxon>Eukaryota</taxon>
        <taxon>Metazoa</taxon>
        <taxon>Chordata</taxon>
        <taxon>Craniata</taxon>
        <taxon>Vertebrata</taxon>
        <taxon>Euteleostomi</taxon>
        <taxon>Amphibia</taxon>
        <taxon>Batrachia</taxon>
        <taxon>Anura</taxon>
        <taxon>Neobatrachia</taxon>
        <taxon>Ranoidea</taxon>
        <taxon>Ranidae</taxon>
        <taxon>Aquarana</taxon>
    </lineage>
</organism>
<feature type="domain" description="Partner and localiser of BRCA2 WD40" evidence="3">
    <location>
        <begin position="944"/>
        <end position="1262"/>
    </location>
</feature>
<feature type="compositionally biased region" description="Basic and acidic residues" evidence="2">
    <location>
        <begin position="614"/>
        <end position="623"/>
    </location>
</feature>
<dbReference type="GO" id="GO:0003677">
    <property type="term" value="F:DNA binding"/>
    <property type="evidence" value="ECO:0007669"/>
    <property type="project" value="InterPro"/>
</dbReference>
<dbReference type="InterPro" id="IPR042417">
    <property type="entry name" value="PALB2"/>
</dbReference>
<feature type="region of interest" description="Disordered" evidence="2">
    <location>
        <begin position="330"/>
        <end position="389"/>
    </location>
</feature>
<dbReference type="AlphaFoldDB" id="A0A2G9RTN1"/>
<feature type="non-terminal residue" evidence="4">
    <location>
        <position position="1"/>
    </location>
</feature>
<dbReference type="InterPro" id="IPR036322">
    <property type="entry name" value="WD40_repeat_dom_sf"/>
</dbReference>
<dbReference type="SUPFAM" id="SSF50978">
    <property type="entry name" value="WD40 repeat-like"/>
    <property type="match status" value="1"/>
</dbReference>
<name>A0A2G9RTN1_AQUCT</name>
<dbReference type="PANTHER" id="PTHR14662:SF2">
    <property type="entry name" value="PARTNER AND LOCALIZER OF BRCA2"/>
    <property type="match status" value="1"/>
</dbReference>
<keyword evidence="5" id="KW-1185">Reference proteome</keyword>
<sequence>LRCFAGPENCTSNASGDFGESHKIFETPSADKERKPCVSFNLEPEIVNSDSRTPSCSGGESSGQEAEGNRAHQSSQISRSRLRLSRTARRVCFSESPSPSVCRISSIVNVLDGKERTVDKSLSPVFKKHPSDGAPLRPDNPAASYCSEDSKPKENSHEIAGPSSTTLLRLGTADNSPGEVRSNFESLHSVDEIATPNEQLFVKNSFVKSETKEEQPLPTSQSLDVEVTCISSCGPLDTPPRALEFENHTDLKRTSQVSPPFSSENQPPLNLKVHTESTVVKEDHNPLSSCTLVEGLLFPVEYYVRTTRRMTSCQRKVDLEAVISSHLLTGRKGSRGRSRRNSTSLSTPVNQSDRLSNSLTPSSHPSVSNSAGEVTRSRRGRGRKSCPAALSSGLKDVSVQLRFDAENSQALSGSQSEKENCEEAMASNESHGAVKCLTNIRDGSQIKEVDRFMTLLSDKKAYSLRSRDTVFNVSTSAGYKDGKLYNFGSSKEASELTGSPFPVFSDRISLDRLSHYFKITDFHLPDEDFGILKLEKLKSVNHQEPFTPHTPRDGRGCNQHPKIDSKTLPPTCSSAVLQEENLVACSQNLDRALNLLESSENCLNVDPTPCNKEGPLENNKKPSADAAEPSHSLISEPTSALPPVVPVLDSKDKISQSPKKYFLLSPFPYDNNPRHISCIPERPLPDDEIPQNTLPMPSDSSSDGDIRTLIAVTEVSGDAESLWAKLDSQRIKESDDVPRDSPTQSKISGTLASPKELNSSVLFSTSLCSVPQENMNDLVSSSCTPGLPFLGSTPAIFSSLQGSNTSVGCSPGDEGQEKVLLPEVCGGEGREFMSLSCISATGDTEDTKQCHDVYLEHQENSLLSKTDKDRSVHVISENADNEDTGVETGSGVHLHLLSEVKVQECGFPPESLVPEGLLMEPTVKIGSVGFTTENPAAGEDSCGGGCAVDLCPVWWEFSRSPELCIVAASESSVCLWRPQTEGNWYCAHSWCFKEMPVIQILPLSQEKNIVCVALGNLETMEIWALFSPPKTLGWKKQLVKRGHMKTAQGLSRHRLVSSGSGEHDQVVEVQQLSETGSTVQFISLVPPKDSVVAFCEVEGERDALVGSTMDTYVVVWNAVTGHLLSTIRVGDHCSDLTCLSATSDSGLLFLVVASLFSKPCEDAGSCIFKLIAANPREGTSTPIISYVIPDKPSRRYLEGDVKRQKAAAVLTCGSIALWDLSRSHCSVTLPPSLAAPWCLVRWSHIPCCLLTGKKDGTICIYEYTEHCSDKER</sequence>
<feature type="region of interest" description="Disordered" evidence="2">
    <location>
        <begin position="613"/>
        <end position="639"/>
    </location>
</feature>
<evidence type="ECO:0000259" key="3">
    <source>
        <dbReference type="Pfam" id="PF16756"/>
    </source>
</evidence>
<reference evidence="5" key="1">
    <citation type="journal article" date="2017" name="Nat. Commun.">
        <title>The North American bullfrog draft genome provides insight into hormonal regulation of long noncoding RNA.</title>
        <authorList>
            <person name="Hammond S.A."/>
            <person name="Warren R.L."/>
            <person name="Vandervalk B.P."/>
            <person name="Kucuk E."/>
            <person name="Khan H."/>
            <person name="Gibb E.A."/>
            <person name="Pandoh P."/>
            <person name="Kirk H."/>
            <person name="Zhao Y."/>
            <person name="Jones M."/>
            <person name="Mungall A.J."/>
            <person name="Coope R."/>
            <person name="Pleasance S."/>
            <person name="Moore R.A."/>
            <person name="Holt R.A."/>
            <person name="Round J.M."/>
            <person name="Ohora S."/>
            <person name="Walle B.V."/>
            <person name="Veldhoen N."/>
            <person name="Helbing C.C."/>
            <person name="Birol I."/>
        </authorList>
    </citation>
    <scope>NUCLEOTIDE SEQUENCE [LARGE SCALE GENOMIC DNA]</scope>
</reference>
<feature type="region of interest" description="Disordered" evidence="2">
    <location>
        <begin position="1"/>
        <end position="82"/>
    </location>
</feature>
<gene>
    <name evidence="4" type="ORF">AB205_0041780</name>
</gene>
<evidence type="ECO:0000256" key="1">
    <source>
        <dbReference type="ARBA" id="ARBA00022737"/>
    </source>
</evidence>
<dbReference type="EMBL" id="KV933225">
    <property type="protein sequence ID" value="PIO31266.1"/>
    <property type="molecule type" value="Genomic_DNA"/>
</dbReference>